<evidence type="ECO:0000256" key="2">
    <source>
        <dbReference type="ARBA" id="ARBA00004196"/>
    </source>
</evidence>
<evidence type="ECO:0000256" key="7">
    <source>
        <dbReference type="ARBA" id="ARBA00023049"/>
    </source>
</evidence>
<dbReference type="Gene3D" id="2.70.70.10">
    <property type="entry name" value="Glucose Permease (Domain IIA)"/>
    <property type="match status" value="1"/>
</dbReference>
<evidence type="ECO:0000313" key="13">
    <source>
        <dbReference type="Proteomes" id="UP000250086"/>
    </source>
</evidence>
<evidence type="ECO:0000256" key="3">
    <source>
        <dbReference type="ARBA" id="ARBA00022670"/>
    </source>
</evidence>
<dbReference type="GO" id="GO:0006508">
    <property type="term" value="P:proteolysis"/>
    <property type="evidence" value="ECO:0007669"/>
    <property type="project" value="UniProtKB-KW"/>
</dbReference>
<comment type="cofactor">
    <cofactor evidence="1">
        <name>Zn(2+)</name>
        <dbReference type="ChEBI" id="CHEBI:29105"/>
    </cofactor>
</comment>
<dbReference type="InterPro" id="IPR050570">
    <property type="entry name" value="Cell_wall_metabolism_enzyme"/>
</dbReference>
<dbReference type="SUPFAM" id="SSF51261">
    <property type="entry name" value="Duplicated hybrid motif"/>
    <property type="match status" value="1"/>
</dbReference>
<name>A0A2X0V7A6_9GAMM</name>
<evidence type="ECO:0000259" key="11">
    <source>
        <dbReference type="Pfam" id="PF19425"/>
    </source>
</evidence>
<feature type="domain" description="Opacity-associated protein A LysM-like" evidence="10">
    <location>
        <begin position="157"/>
        <end position="231"/>
    </location>
</feature>
<sequence length="564" mass="62978">MVKVRYSRQIRQEDFVCAADTQSKFIVSPKHIFAISTTIIVSVALVLPMHLFSPDLSGTINLASQEYLESDDNKIIADISSAKTADNSKENYEDYDLPSALFDSKDPIVAVTAPATAPQIDEPVKEVSQPAQVVAAVSDKKPGDAKKNALPRPKGMWYTQTVQSGDTLSQIFSYLSLPYATLNKLTAVAKKNDLQLRIGESIHFLVDNKNIVMEVVKPLDDNTQVRFTRMHANDGFSVIYEALNTHVDSKDLIKTFKNADTMPLAVAAQKERELREEQRQLAIKKEQERIKNLNHNPKRPRLVIASVQKGESFKKAAHRAGLTPTEIETIEKYSKGKLNLAKVNTGDSFRVLFNGIGTQALINAFEIKSQKQGTTVLYRNPSDGILYEEKGYTPSIGVFRRFPLAGKIEITSHFNPQRRHPVTRRIAPHKGVDFKASIGTPVYAPADGVVTFAGYQRAAGYYMIIRHQGDYSTVYMHLSKMEARRGQKVTVGQVIAKTGNTGRTSGPHLHYEIRINDRAVNPLKIDLPKSNHPQLALRQKEKFNNNVQAFKSDLYKDSLAKSTN</sequence>
<dbReference type="FunFam" id="2.70.70.10:FF:000002">
    <property type="entry name" value="Murein DD-endopeptidase MepM"/>
    <property type="match status" value="1"/>
</dbReference>
<evidence type="ECO:0000256" key="5">
    <source>
        <dbReference type="ARBA" id="ARBA00022801"/>
    </source>
</evidence>
<dbReference type="Proteomes" id="UP000250086">
    <property type="component" value="Unassembled WGS sequence"/>
</dbReference>
<evidence type="ECO:0000313" key="12">
    <source>
        <dbReference type="EMBL" id="SPT70239.1"/>
    </source>
</evidence>
<dbReference type="InterPro" id="IPR011055">
    <property type="entry name" value="Dup_hybrid_motif"/>
</dbReference>
<keyword evidence="8" id="KW-1133">Transmembrane helix</keyword>
<reference evidence="12 13" key="1">
    <citation type="submission" date="2018-06" db="EMBL/GenBank/DDBJ databases">
        <authorList>
            <consortium name="Pathogen Informatics"/>
            <person name="Doyle S."/>
        </authorList>
    </citation>
    <scope>NUCLEOTIDE SEQUENCE [LARGE SCALE GENOMIC DNA]</scope>
    <source>
        <strain evidence="12 13">NCTC13093</strain>
    </source>
</reference>
<dbReference type="InterPro" id="IPR045834">
    <property type="entry name" value="Csd3_N2"/>
</dbReference>
<dbReference type="GO" id="GO:0046872">
    <property type="term" value="F:metal ion binding"/>
    <property type="evidence" value="ECO:0007669"/>
    <property type="project" value="UniProtKB-KW"/>
</dbReference>
<keyword evidence="5 12" id="KW-0378">Hydrolase</keyword>
<dbReference type="RefSeq" id="WP_113744333.1">
    <property type="nucleotide sequence ID" value="NZ_UAPV01000001.1"/>
</dbReference>
<dbReference type="PANTHER" id="PTHR21666">
    <property type="entry name" value="PEPTIDASE-RELATED"/>
    <property type="match status" value="1"/>
</dbReference>
<dbReference type="Pfam" id="PF19425">
    <property type="entry name" value="Csd3_N2"/>
    <property type="match status" value="1"/>
</dbReference>
<feature type="domain" description="Csd3-like second N-terminal" evidence="11">
    <location>
        <begin position="311"/>
        <end position="416"/>
    </location>
</feature>
<keyword evidence="3" id="KW-0645">Protease</keyword>
<keyword evidence="8" id="KW-0472">Membrane</keyword>
<dbReference type="Pfam" id="PF01551">
    <property type="entry name" value="Peptidase_M23"/>
    <property type="match status" value="1"/>
</dbReference>
<dbReference type="PANTHER" id="PTHR21666:SF288">
    <property type="entry name" value="CELL DIVISION PROTEIN YTFB"/>
    <property type="match status" value="1"/>
</dbReference>
<feature type="domain" description="M23ase beta-sheet core" evidence="9">
    <location>
        <begin position="428"/>
        <end position="522"/>
    </location>
</feature>
<dbReference type="EMBL" id="UAPV01000001">
    <property type="protein sequence ID" value="SPT70239.1"/>
    <property type="molecule type" value="Genomic_DNA"/>
</dbReference>
<evidence type="ECO:0000259" key="9">
    <source>
        <dbReference type="Pfam" id="PF01551"/>
    </source>
</evidence>
<dbReference type="InterPro" id="IPR007340">
    <property type="entry name" value="LysM_Opacity-associatedA"/>
</dbReference>
<evidence type="ECO:0000259" key="10">
    <source>
        <dbReference type="Pfam" id="PF04225"/>
    </source>
</evidence>
<dbReference type="CDD" id="cd12797">
    <property type="entry name" value="M23_peptidase"/>
    <property type="match status" value="1"/>
</dbReference>
<dbReference type="GO" id="GO:0030313">
    <property type="term" value="C:cell envelope"/>
    <property type="evidence" value="ECO:0007669"/>
    <property type="project" value="UniProtKB-SubCell"/>
</dbReference>
<keyword evidence="4" id="KW-0479">Metal-binding</keyword>
<gene>
    <name evidence="12" type="primary">nlpD_2</name>
    <name evidence="12" type="ORF">NCTC13093_01648</name>
</gene>
<proteinExistence type="predicted"/>
<evidence type="ECO:0000256" key="8">
    <source>
        <dbReference type="SAM" id="Phobius"/>
    </source>
</evidence>
<dbReference type="Gene3D" id="3.10.450.350">
    <property type="match status" value="2"/>
</dbReference>
<comment type="subcellular location">
    <subcellularLocation>
        <location evidence="2">Cell envelope</location>
    </subcellularLocation>
</comment>
<accession>A0A2X0V7A6</accession>
<dbReference type="GO" id="GO:0004222">
    <property type="term" value="F:metalloendopeptidase activity"/>
    <property type="evidence" value="ECO:0007669"/>
    <property type="project" value="TreeGrafter"/>
</dbReference>
<dbReference type="GO" id="GO:0042834">
    <property type="term" value="F:peptidoglycan binding"/>
    <property type="evidence" value="ECO:0007669"/>
    <property type="project" value="InterPro"/>
</dbReference>
<dbReference type="AlphaFoldDB" id="A0A2X0V7A6"/>
<keyword evidence="7" id="KW-0482">Metalloprotease</keyword>
<dbReference type="Pfam" id="PF04225">
    <property type="entry name" value="LysM_OapA"/>
    <property type="match status" value="1"/>
</dbReference>
<keyword evidence="13" id="KW-1185">Reference proteome</keyword>
<evidence type="ECO:0000256" key="1">
    <source>
        <dbReference type="ARBA" id="ARBA00001947"/>
    </source>
</evidence>
<protein>
    <submittedName>
        <fullName evidence="12">Murein hydrolase activator NlpD</fullName>
    </submittedName>
</protein>
<evidence type="ECO:0000256" key="4">
    <source>
        <dbReference type="ARBA" id="ARBA00022723"/>
    </source>
</evidence>
<evidence type="ECO:0000256" key="6">
    <source>
        <dbReference type="ARBA" id="ARBA00022833"/>
    </source>
</evidence>
<dbReference type="InterPro" id="IPR016047">
    <property type="entry name" value="M23ase_b-sheet_dom"/>
</dbReference>
<feature type="transmembrane region" description="Helical" evidence="8">
    <location>
        <begin position="32"/>
        <end position="52"/>
    </location>
</feature>
<keyword evidence="8" id="KW-0812">Transmembrane</keyword>
<keyword evidence="6" id="KW-0862">Zinc</keyword>
<organism evidence="12 13">
    <name type="scientific">Anaerobiospirillum thomasii</name>
    <dbReference type="NCBI Taxonomy" id="179995"/>
    <lineage>
        <taxon>Bacteria</taxon>
        <taxon>Pseudomonadati</taxon>
        <taxon>Pseudomonadota</taxon>
        <taxon>Gammaproteobacteria</taxon>
        <taxon>Aeromonadales</taxon>
        <taxon>Succinivibrionaceae</taxon>
        <taxon>Anaerobiospirillum</taxon>
    </lineage>
</organism>